<dbReference type="AlphaFoldDB" id="A0A178A1L1"/>
<dbReference type="InterPro" id="IPR012867">
    <property type="entry name" value="DUF1648"/>
</dbReference>
<dbReference type="EMBL" id="LDJR01000028">
    <property type="protein sequence ID" value="OAK74002.1"/>
    <property type="molecule type" value="Genomic_DNA"/>
</dbReference>
<proteinExistence type="predicted"/>
<keyword evidence="1" id="KW-1133">Transmembrane helix</keyword>
<keyword evidence="1" id="KW-0812">Transmembrane</keyword>
<sequence>MNKERRPKLALPITKWETTFNLATLIIFISAMVYLIVHWGLLPDKVPAHYNAMGTVDRWGNKGEMLILPIIGVILWIGMTILERYPHVYNYIVPITEVNARAQYINARFMVNILKNEILIFFSFLTWVGIEIALENHNGIGIWFSLVFLGFLFGSMGYFIIRSLWLK</sequence>
<evidence type="ECO:0000259" key="2">
    <source>
        <dbReference type="Pfam" id="PF07853"/>
    </source>
</evidence>
<dbReference type="STRING" id="217031.ABB05_06190"/>
<feature type="transmembrane region" description="Helical" evidence="1">
    <location>
        <begin position="140"/>
        <end position="161"/>
    </location>
</feature>
<dbReference type="Proteomes" id="UP000077881">
    <property type="component" value="Unassembled WGS sequence"/>
</dbReference>
<gene>
    <name evidence="3" type="ORF">ABB05_06190</name>
</gene>
<feature type="domain" description="DUF1648" evidence="2">
    <location>
        <begin position="26"/>
        <end position="72"/>
    </location>
</feature>
<feature type="transmembrane region" description="Helical" evidence="1">
    <location>
        <begin position="20"/>
        <end position="41"/>
    </location>
</feature>
<feature type="transmembrane region" description="Helical" evidence="1">
    <location>
        <begin position="65"/>
        <end position="82"/>
    </location>
</feature>
<organism evidence="3 4">
    <name type="scientific">Lederbergia galactosidilytica</name>
    <dbReference type="NCBI Taxonomy" id="217031"/>
    <lineage>
        <taxon>Bacteria</taxon>
        <taxon>Bacillati</taxon>
        <taxon>Bacillota</taxon>
        <taxon>Bacilli</taxon>
        <taxon>Bacillales</taxon>
        <taxon>Bacillaceae</taxon>
        <taxon>Lederbergia</taxon>
    </lineage>
</organism>
<reference evidence="3 4" key="1">
    <citation type="submission" date="2015-05" db="EMBL/GenBank/DDBJ databases">
        <title>Comparison of genome.</title>
        <authorList>
            <person name="Zheng Z."/>
            <person name="Sun M."/>
        </authorList>
    </citation>
    <scope>NUCLEOTIDE SEQUENCE [LARGE SCALE GENOMIC DNA]</scope>
    <source>
        <strain evidence="3 4">G25-74</strain>
    </source>
</reference>
<dbReference type="RefSeq" id="WP_057988313.1">
    <property type="nucleotide sequence ID" value="NZ_JAGGKH010000003.1"/>
</dbReference>
<keyword evidence="1" id="KW-0472">Membrane</keyword>
<protein>
    <recommendedName>
        <fullName evidence="2">DUF1648 domain-containing protein</fullName>
    </recommendedName>
</protein>
<keyword evidence="4" id="KW-1185">Reference proteome</keyword>
<dbReference type="Pfam" id="PF07853">
    <property type="entry name" value="DUF1648"/>
    <property type="match status" value="1"/>
</dbReference>
<evidence type="ECO:0000313" key="4">
    <source>
        <dbReference type="Proteomes" id="UP000077881"/>
    </source>
</evidence>
<comment type="caution">
    <text evidence="3">The sequence shown here is derived from an EMBL/GenBank/DDBJ whole genome shotgun (WGS) entry which is preliminary data.</text>
</comment>
<evidence type="ECO:0000256" key="1">
    <source>
        <dbReference type="SAM" id="Phobius"/>
    </source>
</evidence>
<dbReference type="PATRIC" id="fig|217031.6.peg.1338"/>
<dbReference type="OrthoDB" id="9808690at2"/>
<accession>A0A178A1L1</accession>
<evidence type="ECO:0000313" key="3">
    <source>
        <dbReference type="EMBL" id="OAK74002.1"/>
    </source>
</evidence>
<name>A0A178A1L1_9BACI</name>
<feature type="transmembrane region" description="Helical" evidence="1">
    <location>
        <begin position="118"/>
        <end position="134"/>
    </location>
</feature>